<feature type="region of interest" description="Disordered" evidence="3">
    <location>
        <begin position="66"/>
        <end position="135"/>
    </location>
</feature>
<dbReference type="GO" id="GO:0015030">
    <property type="term" value="C:Cajal body"/>
    <property type="evidence" value="ECO:0007669"/>
    <property type="project" value="TreeGrafter"/>
</dbReference>
<dbReference type="GO" id="GO:0030576">
    <property type="term" value="P:Cajal body organization"/>
    <property type="evidence" value="ECO:0007669"/>
    <property type="project" value="TreeGrafter"/>
</dbReference>
<dbReference type="InterPro" id="IPR036322">
    <property type="entry name" value="WD40_repeat_dom_sf"/>
</dbReference>
<evidence type="ECO:0000313" key="4">
    <source>
        <dbReference type="EMBL" id="KAF0298201.1"/>
    </source>
</evidence>
<sequence>MLWTMDEPYPTGDLPEKDISVCDGSDGSILAPVNPTEPAKQEGLEPMAVDIITGNPVQSKMLMAANETSSQATGSAQNAGDPVCEPSDPVLEHPEPPTEAADLSLEDGGAVPEVTDDSTVSQQPEGMVTDRGSLSYTGEPQLLTTVTAPFSASNFTKGCKWSPDGTCLLVCSEDGRLRVLNLPESLYSSAATGAAPETPLSPPQVALQSREGELIYDYTWFPLMRSDDPATCCYASTSRAHPIHLFDAFDGGLRCSYRAYNSVDEVAAAYSVAFDPCGERLFAGLDGCVSVFDVNRPGRQVETRKMKDKQSLTSQPGLVSCIRFCAAAPDVYATGSYLRSIGLYGTEDGAPLCVLQGQTGGVTHLQFSSDGRRLYSGGRKDPEVLCWDLRNLGRILFSMQRNVTTNQRVYFDTDWSGRYLFSGDCDGCVQVWDTMDDPASDLSETLLLPSVRKFGAHRDCCNGISVHPWLPVLATSSGQRHLSDLLDSSDEEEEEDGEPPHRRQESSVKLWWVGE</sequence>
<name>A0A6A4W8G5_AMPAM</name>
<dbReference type="InterPro" id="IPR001680">
    <property type="entry name" value="WD40_rpt"/>
</dbReference>
<organism evidence="4 5">
    <name type="scientific">Amphibalanus amphitrite</name>
    <name type="common">Striped barnacle</name>
    <name type="synonym">Balanus amphitrite</name>
    <dbReference type="NCBI Taxonomy" id="1232801"/>
    <lineage>
        <taxon>Eukaryota</taxon>
        <taxon>Metazoa</taxon>
        <taxon>Ecdysozoa</taxon>
        <taxon>Arthropoda</taxon>
        <taxon>Crustacea</taxon>
        <taxon>Multicrustacea</taxon>
        <taxon>Cirripedia</taxon>
        <taxon>Thoracica</taxon>
        <taxon>Thoracicalcarea</taxon>
        <taxon>Balanomorpha</taxon>
        <taxon>Balanoidea</taxon>
        <taxon>Balanidae</taxon>
        <taxon>Amphibalaninae</taxon>
        <taxon>Amphibalanus</taxon>
    </lineage>
</organism>
<dbReference type="InterPro" id="IPR051150">
    <property type="entry name" value="SWT21/TCAB1_mRNA_Telomere"/>
</dbReference>
<dbReference type="PANTHER" id="PTHR13211:SF0">
    <property type="entry name" value="TELOMERASE CAJAL BODY PROTEIN 1"/>
    <property type="match status" value="1"/>
</dbReference>
<dbReference type="SUPFAM" id="SSF50978">
    <property type="entry name" value="WD40 repeat-like"/>
    <property type="match status" value="1"/>
</dbReference>
<protein>
    <recommendedName>
        <fullName evidence="2">WD repeat-containing protein 79</fullName>
    </recommendedName>
</protein>
<feature type="compositionally biased region" description="Acidic residues" evidence="3">
    <location>
        <begin position="487"/>
        <end position="497"/>
    </location>
</feature>
<keyword evidence="5" id="KW-1185">Reference proteome</keyword>
<dbReference type="OrthoDB" id="239865at2759"/>
<feature type="region of interest" description="Disordered" evidence="3">
    <location>
        <begin position="1"/>
        <end position="43"/>
    </location>
</feature>
<evidence type="ECO:0000256" key="2">
    <source>
        <dbReference type="ARBA" id="ARBA00041558"/>
    </source>
</evidence>
<comment type="caution">
    <text evidence="4">The sequence shown here is derived from an EMBL/GenBank/DDBJ whole genome shotgun (WGS) entry which is preliminary data.</text>
</comment>
<evidence type="ECO:0000256" key="1">
    <source>
        <dbReference type="ARBA" id="ARBA00038279"/>
    </source>
</evidence>
<evidence type="ECO:0000256" key="3">
    <source>
        <dbReference type="SAM" id="MobiDB-lite"/>
    </source>
</evidence>
<feature type="compositionally biased region" description="Polar residues" evidence="3">
    <location>
        <begin position="66"/>
        <end position="78"/>
    </location>
</feature>
<dbReference type="InterPro" id="IPR015943">
    <property type="entry name" value="WD40/YVTN_repeat-like_dom_sf"/>
</dbReference>
<reference evidence="4 5" key="1">
    <citation type="submission" date="2019-07" db="EMBL/GenBank/DDBJ databases">
        <title>Draft genome assembly of a fouling barnacle, Amphibalanus amphitrite (Darwin, 1854): The first reference genome for Thecostraca.</title>
        <authorList>
            <person name="Kim W."/>
        </authorList>
    </citation>
    <scope>NUCLEOTIDE SEQUENCE [LARGE SCALE GENOMIC DNA]</scope>
    <source>
        <strain evidence="4">SNU_AA5</strain>
        <tissue evidence="4">Soma without cirri and trophi</tissue>
    </source>
</reference>
<dbReference type="EMBL" id="VIIS01001441">
    <property type="protein sequence ID" value="KAF0298201.1"/>
    <property type="molecule type" value="Genomic_DNA"/>
</dbReference>
<dbReference type="Gene3D" id="2.130.10.10">
    <property type="entry name" value="YVTN repeat-like/Quinoprotein amine dehydrogenase"/>
    <property type="match status" value="2"/>
</dbReference>
<dbReference type="GO" id="GO:0003723">
    <property type="term" value="F:RNA binding"/>
    <property type="evidence" value="ECO:0007669"/>
    <property type="project" value="TreeGrafter"/>
</dbReference>
<dbReference type="Pfam" id="PF00400">
    <property type="entry name" value="WD40"/>
    <property type="match status" value="4"/>
</dbReference>
<proteinExistence type="inferred from homology"/>
<dbReference type="SMART" id="SM00320">
    <property type="entry name" value="WD40"/>
    <property type="match status" value="6"/>
</dbReference>
<accession>A0A6A4W8G5</accession>
<gene>
    <name evidence="4" type="primary">Wrap53_2</name>
    <name evidence="4" type="ORF">FJT64_004455</name>
</gene>
<comment type="similarity">
    <text evidence="1">Belongs to the TCAB1 family.</text>
</comment>
<dbReference type="AlphaFoldDB" id="A0A6A4W8G5"/>
<dbReference type="Proteomes" id="UP000440578">
    <property type="component" value="Unassembled WGS sequence"/>
</dbReference>
<feature type="region of interest" description="Disordered" evidence="3">
    <location>
        <begin position="483"/>
        <end position="515"/>
    </location>
</feature>
<dbReference type="PANTHER" id="PTHR13211">
    <property type="entry name" value="TELOMERASE CAJAL BODY PROTEIN 1"/>
    <property type="match status" value="1"/>
</dbReference>
<evidence type="ECO:0000313" key="5">
    <source>
        <dbReference type="Proteomes" id="UP000440578"/>
    </source>
</evidence>